<proteinExistence type="predicted"/>
<dbReference type="Proteomes" id="UP000239649">
    <property type="component" value="Unassembled WGS sequence"/>
</dbReference>
<keyword evidence="2" id="KW-0472">Membrane</keyword>
<evidence type="ECO:0000256" key="1">
    <source>
        <dbReference type="SAM" id="MobiDB-lite"/>
    </source>
</evidence>
<evidence type="ECO:0000313" key="2">
    <source>
        <dbReference type="EMBL" id="PSC68767.1"/>
    </source>
</evidence>
<dbReference type="GO" id="GO:0016020">
    <property type="term" value="C:membrane"/>
    <property type="evidence" value="ECO:0007669"/>
    <property type="project" value="TreeGrafter"/>
</dbReference>
<keyword evidence="2" id="KW-0812">Transmembrane</keyword>
<accession>A0A2P6V3W9</accession>
<name>A0A2P6V3W9_9CHLO</name>
<feature type="region of interest" description="Disordered" evidence="1">
    <location>
        <begin position="73"/>
        <end position="165"/>
    </location>
</feature>
<dbReference type="PANTHER" id="PTHR21780">
    <property type="entry name" value="TRANSMEMBRANE PROTEIN 209"/>
    <property type="match status" value="1"/>
</dbReference>
<protein>
    <submittedName>
        <fullName evidence="2">Transmembrane 209</fullName>
    </submittedName>
</protein>
<feature type="region of interest" description="Disordered" evidence="1">
    <location>
        <begin position="523"/>
        <end position="621"/>
    </location>
</feature>
<dbReference type="EMBL" id="LHPF02000033">
    <property type="protein sequence ID" value="PSC68767.1"/>
    <property type="molecule type" value="Genomic_DNA"/>
</dbReference>
<sequence>MPGWNAVPAALLQQKPPQRRRPGPLLAAAALLFLAARAGPLAAIAPLGVLLQALAAFMLATGLQRAAAKPAAAPAAPPAGVPATAAPRTPTSLGPPLRGTQRSVLPPASAGPEPSPAAAIAPSSAGRPGRPITTPEQLRRVLDDFEGGTSPSPAGGGGAAGAADGGYSPAGGGGVRLGGASPGLGPAPAYRPSAVPKGKAAVPVASDGKVGPSTLESKQSLLERVQVSERTLEHGTERIREWFAARVLKPLVKDVDGAHTRVIDSAARIGWTGVTLQPLDPQGGGQLNHADDELVVEQMRDQLLARMRSLGALQPPAEATQCLEAVNAYQRLSQLLRGEYPPGLLPPTPQGYIAKRVRGLAEGSCMAAFDWSSGGEWGGKPWSAELPTDSALVFYLFASYLAAPQWLFPQGDATIISGLNGTLYLGKLPSKPADGYVGVLSARPPPAPKGTALVGLQLGTQAPLFSLVVGGDSVYAASGSSALWQVLLLFLQLVQKELGGSIGGRSLQHLELEVHNVLKPAKPRFDAGPTGDIDMGPRGASRSFQDMKNAQESYLDEEEGGGQAKPASTADKAAGQPDESTVKQAEAFNRGGVQPPAGCEEGYQGDIREGGGHPDKSVKGA</sequence>
<gene>
    <name evidence="2" type="ORF">C2E20_7660</name>
</gene>
<evidence type="ECO:0000313" key="3">
    <source>
        <dbReference type="Proteomes" id="UP000239649"/>
    </source>
</evidence>
<feature type="compositionally biased region" description="Polar residues" evidence="1">
    <location>
        <begin position="542"/>
        <end position="552"/>
    </location>
</feature>
<dbReference type="AlphaFoldDB" id="A0A2P6V3W9"/>
<dbReference type="PANTHER" id="PTHR21780:SF0">
    <property type="entry name" value="TRANSMEMBRANE PROTEIN 209"/>
    <property type="match status" value="1"/>
</dbReference>
<organism evidence="2 3">
    <name type="scientific">Micractinium conductrix</name>
    <dbReference type="NCBI Taxonomy" id="554055"/>
    <lineage>
        <taxon>Eukaryota</taxon>
        <taxon>Viridiplantae</taxon>
        <taxon>Chlorophyta</taxon>
        <taxon>core chlorophytes</taxon>
        <taxon>Trebouxiophyceae</taxon>
        <taxon>Chlorellales</taxon>
        <taxon>Chlorellaceae</taxon>
        <taxon>Chlorella clade</taxon>
        <taxon>Micractinium</taxon>
    </lineage>
</organism>
<keyword evidence="3" id="KW-1185">Reference proteome</keyword>
<feature type="compositionally biased region" description="Low complexity" evidence="1">
    <location>
        <begin position="106"/>
        <end position="129"/>
    </location>
</feature>
<dbReference type="OrthoDB" id="509821at2759"/>
<feature type="compositionally biased region" description="Low complexity" evidence="1">
    <location>
        <begin position="81"/>
        <end position="91"/>
    </location>
</feature>
<feature type="compositionally biased region" description="Basic and acidic residues" evidence="1">
    <location>
        <begin position="606"/>
        <end position="621"/>
    </location>
</feature>
<comment type="caution">
    <text evidence="2">The sequence shown here is derived from an EMBL/GenBank/DDBJ whole genome shotgun (WGS) entry which is preliminary data.</text>
</comment>
<feature type="compositionally biased region" description="Gly residues" evidence="1">
    <location>
        <begin position="154"/>
        <end position="165"/>
    </location>
</feature>
<reference evidence="2 3" key="1">
    <citation type="journal article" date="2018" name="Plant J.">
        <title>Genome sequences of Chlorella sorokiniana UTEX 1602 and Micractinium conductrix SAG 241.80: implications to maltose excretion by a green alga.</title>
        <authorList>
            <person name="Arriola M.B."/>
            <person name="Velmurugan N."/>
            <person name="Zhang Y."/>
            <person name="Plunkett M.H."/>
            <person name="Hondzo H."/>
            <person name="Barney B.M."/>
        </authorList>
    </citation>
    <scope>NUCLEOTIDE SEQUENCE [LARGE SCALE GENOMIC DNA]</scope>
    <source>
        <strain evidence="2 3">SAG 241.80</strain>
    </source>
</reference>
<dbReference type="InterPro" id="IPR019176">
    <property type="entry name" value="Cytochrome_B561-rel"/>
</dbReference>
<dbReference type="Pfam" id="PF09786">
    <property type="entry name" value="CytochromB561_N"/>
    <property type="match status" value="1"/>
</dbReference>